<dbReference type="EMBL" id="MT142720">
    <property type="protein sequence ID" value="QJA87603.1"/>
    <property type="molecule type" value="Genomic_DNA"/>
</dbReference>
<accession>A0A6M3KZD9</accession>
<organism evidence="1">
    <name type="scientific">viral metagenome</name>
    <dbReference type="NCBI Taxonomy" id="1070528"/>
    <lineage>
        <taxon>unclassified sequences</taxon>
        <taxon>metagenomes</taxon>
        <taxon>organismal metagenomes</taxon>
    </lineage>
</organism>
<protein>
    <submittedName>
        <fullName evidence="1">Uncharacterized protein</fullName>
    </submittedName>
</protein>
<evidence type="ECO:0000313" key="1">
    <source>
        <dbReference type="EMBL" id="QJA87603.1"/>
    </source>
</evidence>
<proteinExistence type="predicted"/>
<sequence>MSWTLPVTWVAGTVVTAADMNSAVRDNLRFIKGLDGTVVLDDGLNLGANELTINSLETVGVDGIVNKEQMEDHTHADAANCGTVAHSALTGLTTGDDHTQYQKESLLTTAGDMPYATGASAWARLAKGGALQYLRMNAGDTAPEWAAFTVGTATVVGKSSDETVNNSTVMQDDDDLVVAVGANEIWSIQLYIRTNTHADADIKIAWTIPVAGALYSDSTIRTAPAPATPAAEVDGTTSFVMAGATAVRATYIGYLYIGGENAGNVQLQWAQQNAEEQDTKVLAGSYVISHKIV</sequence>
<name>A0A6M3KZD9_9ZZZZ</name>
<reference evidence="1" key="1">
    <citation type="submission" date="2020-03" db="EMBL/GenBank/DDBJ databases">
        <title>The deep terrestrial virosphere.</title>
        <authorList>
            <person name="Holmfeldt K."/>
            <person name="Nilsson E."/>
            <person name="Simone D."/>
            <person name="Lopez-Fernandez M."/>
            <person name="Wu X."/>
            <person name="de Brujin I."/>
            <person name="Lundin D."/>
            <person name="Andersson A."/>
            <person name="Bertilsson S."/>
            <person name="Dopson M."/>
        </authorList>
    </citation>
    <scope>NUCLEOTIDE SEQUENCE</scope>
    <source>
        <strain evidence="1">MM415B02940</strain>
    </source>
</reference>
<dbReference type="AlphaFoldDB" id="A0A6M3KZD9"/>
<gene>
    <name evidence="1" type="ORF">MM415B02940_0003</name>
</gene>